<dbReference type="AlphaFoldDB" id="A0A7R8UA24"/>
<evidence type="ECO:0000256" key="1">
    <source>
        <dbReference type="SAM" id="MobiDB-lite"/>
    </source>
</evidence>
<proteinExistence type="predicted"/>
<dbReference type="OMA" id="SCICCID"/>
<evidence type="ECO:0000256" key="2">
    <source>
        <dbReference type="SAM" id="SignalP"/>
    </source>
</evidence>
<reference evidence="4 5" key="1">
    <citation type="submission" date="2020-11" db="EMBL/GenBank/DDBJ databases">
        <authorList>
            <person name="Wallbank WR R."/>
            <person name="Pardo Diaz C."/>
            <person name="Kozak K."/>
            <person name="Martin S."/>
            <person name="Jiggins C."/>
            <person name="Moest M."/>
            <person name="Warren A I."/>
            <person name="Generalovic N T."/>
            <person name="Byers J.R.P. K."/>
            <person name="Montejo-Kovacevich G."/>
            <person name="Yen C E."/>
        </authorList>
    </citation>
    <scope>NUCLEOTIDE SEQUENCE [LARGE SCALE GENOMIC DNA]</scope>
</reference>
<dbReference type="Proteomes" id="UP000594454">
    <property type="component" value="Chromosome 1"/>
</dbReference>
<feature type="region of interest" description="Disordered" evidence="1">
    <location>
        <begin position="160"/>
        <end position="195"/>
    </location>
</feature>
<dbReference type="Pfam" id="PF15998">
    <property type="entry name" value="DUF4773"/>
    <property type="match status" value="1"/>
</dbReference>
<feature type="chain" id="PRO_5031362716" description="DUF4773 domain-containing protein" evidence="2">
    <location>
        <begin position="19"/>
        <end position="246"/>
    </location>
</feature>
<gene>
    <name evidence="4" type="ORF">HERILL_LOCUS297</name>
</gene>
<accession>A0A7R8UA24</accession>
<sequence length="246" mass="26514">MAKLWIYFVSCLVIGVYSASILDFIAGTKGREENEGLRNCVCNGPSCICCLDFNISLVDLGGPGCVRMTYLSPEEGIDLNVSYGEDLIHSERVKGPDPEPTCLNLLSSFAQICARFNELLPTDSGLRGCIQFEPTILGEPQIEFPMGCFRMGPEGMKVVDPPPVEQEKEKPVEAAQSEAKPDKAPGTPEESENEEIVAGLNADDILAVVNDTANKGIALITDWLGIGPESAKNSTVEVETTTAKQE</sequence>
<feature type="domain" description="DUF4773" evidence="3">
    <location>
        <begin position="39"/>
        <end position="155"/>
    </location>
</feature>
<dbReference type="PANTHER" id="PTHR36299">
    <property type="entry name" value="AGAP008005-PA"/>
    <property type="match status" value="1"/>
</dbReference>
<evidence type="ECO:0000259" key="3">
    <source>
        <dbReference type="Pfam" id="PF15998"/>
    </source>
</evidence>
<evidence type="ECO:0000313" key="5">
    <source>
        <dbReference type="Proteomes" id="UP000594454"/>
    </source>
</evidence>
<name>A0A7R8UA24_HERIL</name>
<dbReference type="OrthoDB" id="6590335at2759"/>
<feature type="signal peptide" evidence="2">
    <location>
        <begin position="1"/>
        <end position="18"/>
    </location>
</feature>
<evidence type="ECO:0000313" key="4">
    <source>
        <dbReference type="EMBL" id="CAD7076910.1"/>
    </source>
</evidence>
<dbReference type="InterPro" id="IPR031941">
    <property type="entry name" value="DUF4773"/>
</dbReference>
<dbReference type="InParanoid" id="A0A7R8UA24"/>
<dbReference type="EMBL" id="LR899009">
    <property type="protein sequence ID" value="CAD7076910.1"/>
    <property type="molecule type" value="Genomic_DNA"/>
</dbReference>
<protein>
    <recommendedName>
        <fullName evidence="3">DUF4773 domain-containing protein</fullName>
    </recommendedName>
</protein>
<dbReference type="PANTHER" id="PTHR36299:SF2">
    <property type="entry name" value="DUF4773 DOMAIN-CONTAINING PROTEIN"/>
    <property type="match status" value="1"/>
</dbReference>
<keyword evidence="5" id="KW-1185">Reference proteome</keyword>
<organism evidence="4 5">
    <name type="scientific">Hermetia illucens</name>
    <name type="common">Black soldier fly</name>
    <dbReference type="NCBI Taxonomy" id="343691"/>
    <lineage>
        <taxon>Eukaryota</taxon>
        <taxon>Metazoa</taxon>
        <taxon>Ecdysozoa</taxon>
        <taxon>Arthropoda</taxon>
        <taxon>Hexapoda</taxon>
        <taxon>Insecta</taxon>
        <taxon>Pterygota</taxon>
        <taxon>Neoptera</taxon>
        <taxon>Endopterygota</taxon>
        <taxon>Diptera</taxon>
        <taxon>Brachycera</taxon>
        <taxon>Stratiomyomorpha</taxon>
        <taxon>Stratiomyidae</taxon>
        <taxon>Hermetiinae</taxon>
        <taxon>Hermetia</taxon>
    </lineage>
</organism>
<keyword evidence="2" id="KW-0732">Signal</keyword>